<accession>A0ABW7STD8</accession>
<protein>
    <submittedName>
        <fullName evidence="5">Class I SAM-dependent methyltransferase</fullName>
        <ecNumber evidence="5">2.1.1.222</ecNumber>
        <ecNumber evidence="5">2.1.1.64</ecNumber>
    </submittedName>
</protein>
<keyword evidence="1 5" id="KW-0489">Methyltransferase</keyword>
<dbReference type="GO" id="GO:0061542">
    <property type="term" value="F:3-demethylubiquinol 3-O-methyltransferase activity"/>
    <property type="evidence" value="ECO:0007669"/>
    <property type="project" value="UniProtKB-EC"/>
</dbReference>
<evidence type="ECO:0000256" key="1">
    <source>
        <dbReference type="ARBA" id="ARBA00022603"/>
    </source>
</evidence>
<dbReference type="RefSeq" id="WP_396685535.1">
    <property type="nucleotide sequence ID" value="NZ_JBIRPU010000038.1"/>
</dbReference>
<dbReference type="PANTHER" id="PTHR43464">
    <property type="entry name" value="METHYLTRANSFERASE"/>
    <property type="match status" value="1"/>
</dbReference>
<dbReference type="EMBL" id="JBIRPU010000038">
    <property type="protein sequence ID" value="MFI0796956.1"/>
    <property type="molecule type" value="Genomic_DNA"/>
</dbReference>
<dbReference type="EC" id="2.1.1.222" evidence="5"/>
<dbReference type="InterPro" id="IPR029063">
    <property type="entry name" value="SAM-dependent_MTases_sf"/>
</dbReference>
<dbReference type="GO" id="GO:0102208">
    <property type="term" value="F:2-polyprenyl-6-hydroxyphenol methylase activity"/>
    <property type="evidence" value="ECO:0007669"/>
    <property type="project" value="UniProtKB-EC"/>
</dbReference>
<dbReference type="InterPro" id="IPR041698">
    <property type="entry name" value="Methyltransf_25"/>
</dbReference>
<evidence type="ECO:0000313" key="5">
    <source>
        <dbReference type="EMBL" id="MFI0796956.1"/>
    </source>
</evidence>
<gene>
    <name evidence="5" type="ORF">ACH4OY_30370</name>
</gene>
<dbReference type="GO" id="GO:0032259">
    <property type="term" value="P:methylation"/>
    <property type="evidence" value="ECO:0007669"/>
    <property type="project" value="UniProtKB-KW"/>
</dbReference>
<keyword evidence="2 5" id="KW-0808">Transferase</keyword>
<organism evidence="5 6">
    <name type="scientific">Micromonospora rubida</name>
    <dbReference type="NCBI Taxonomy" id="2697657"/>
    <lineage>
        <taxon>Bacteria</taxon>
        <taxon>Bacillati</taxon>
        <taxon>Actinomycetota</taxon>
        <taxon>Actinomycetes</taxon>
        <taxon>Micromonosporales</taxon>
        <taxon>Micromonosporaceae</taxon>
        <taxon>Micromonospora</taxon>
    </lineage>
</organism>
<evidence type="ECO:0000256" key="2">
    <source>
        <dbReference type="ARBA" id="ARBA00022679"/>
    </source>
</evidence>
<feature type="domain" description="Methyltransferase" evidence="4">
    <location>
        <begin position="48"/>
        <end position="135"/>
    </location>
</feature>
<dbReference type="Gene3D" id="3.40.50.150">
    <property type="entry name" value="Vaccinia Virus protein VP39"/>
    <property type="match status" value="1"/>
</dbReference>
<evidence type="ECO:0000256" key="3">
    <source>
        <dbReference type="ARBA" id="ARBA00022691"/>
    </source>
</evidence>
<keyword evidence="6" id="KW-1185">Reference proteome</keyword>
<reference evidence="5 6" key="1">
    <citation type="submission" date="2024-10" db="EMBL/GenBank/DDBJ databases">
        <title>The Natural Products Discovery Center: Release of the First 8490 Sequenced Strains for Exploring Actinobacteria Biosynthetic Diversity.</title>
        <authorList>
            <person name="Kalkreuter E."/>
            <person name="Kautsar S.A."/>
            <person name="Yang D."/>
            <person name="Bader C.D."/>
            <person name="Teijaro C.N."/>
            <person name="Fluegel L."/>
            <person name="Davis C.M."/>
            <person name="Simpson J.R."/>
            <person name="Lauterbach L."/>
            <person name="Steele A.D."/>
            <person name="Gui C."/>
            <person name="Meng S."/>
            <person name="Li G."/>
            <person name="Viehrig K."/>
            <person name="Ye F."/>
            <person name="Su P."/>
            <person name="Kiefer A.F."/>
            <person name="Nichols A."/>
            <person name="Cepeda A.J."/>
            <person name="Yan W."/>
            <person name="Fan B."/>
            <person name="Jiang Y."/>
            <person name="Adhikari A."/>
            <person name="Zheng C.-J."/>
            <person name="Schuster L."/>
            <person name="Cowan T.M."/>
            <person name="Smanski M.J."/>
            <person name="Chevrette M.G."/>
            <person name="De Carvalho L.P.S."/>
            <person name="Shen B."/>
        </authorList>
    </citation>
    <scope>NUCLEOTIDE SEQUENCE [LARGE SCALE GENOMIC DNA]</scope>
    <source>
        <strain evidence="5 6">NPDC021253</strain>
    </source>
</reference>
<keyword evidence="3" id="KW-0949">S-adenosyl-L-methionine</keyword>
<dbReference type="Proteomes" id="UP001611075">
    <property type="component" value="Unassembled WGS sequence"/>
</dbReference>
<dbReference type="SUPFAM" id="SSF53335">
    <property type="entry name" value="S-adenosyl-L-methionine-dependent methyltransferases"/>
    <property type="match status" value="1"/>
</dbReference>
<dbReference type="PANTHER" id="PTHR43464:SF19">
    <property type="entry name" value="UBIQUINONE BIOSYNTHESIS O-METHYLTRANSFERASE, MITOCHONDRIAL"/>
    <property type="match status" value="1"/>
</dbReference>
<proteinExistence type="predicted"/>
<comment type="caution">
    <text evidence="5">The sequence shown here is derived from an EMBL/GenBank/DDBJ whole genome shotgun (WGS) entry which is preliminary data.</text>
</comment>
<evidence type="ECO:0000259" key="4">
    <source>
        <dbReference type="Pfam" id="PF13649"/>
    </source>
</evidence>
<dbReference type="Pfam" id="PF13649">
    <property type="entry name" value="Methyltransf_25"/>
    <property type="match status" value="1"/>
</dbReference>
<evidence type="ECO:0000313" key="6">
    <source>
        <dbReference type="Proteomes" id="UP001611075"/>
    </source>
</evidence>
<name>A0ABW7STD8_9ACTN</name>
<dbReference type="EC" id="2.1.1.64" evidence="5"/>
<sequence>MTTVPPTESGQPETPNDPRWLRRLRESFTSLAIQELATVGVRPGQRALDAAAGTGAVTAHLADLVGSDGSVVAVDTDTSQLHPTPVIDVHQRDLTVDPLPGDPGTFDVITARCLLEHLPKRDVFHQMIGLLKPGGWLLLGEVTHLRTQVHKAPSAADVDLITTVMDTLVDTITGVGKILHWSDFAPAELLALGMRHVCASQHTETWTGGGRGCALAAYTARNLPGPLLAAGITPAEIEHFAELMANPAVLMRSIQFGGIHAQKTS</sequence>